<feature type="domain" description="Sigma-54 factor interaction" evidence="4">
    <location>
        <begin position="137"/>
        <end position="331"/>
    </location>
</feature>
<dbReference type="Pfam" id="PF00072">
    <property type="entry name" value="Response_reg"/>
    <property type="match status" value="1"/>
</dbReference>
<dbReference type="SUPFAM" id="SSF46689">
    <property type="entry name" value="Homeodomain-like"/>
    <property type="match status" value="1"/>
</dbReference>
<dbReference type="SMART" id="SM00448">
    <property type="entry name" value="REC"/>
    <property type="match status" value="1"/>
</dbReference>
<evidence type="ECO:0000256" key="2">
    <source>
        <dbReference type="ARBA" id="ARBA00022840"/>
    </source>
</evidence>
<dbReference type="SUPFAM" id="SSF52172">
    <property type="entry name" value="CheY-like"/>
    <property type="match status" value="1"/>
</dbReference>
<dbReference type="EMBL" id="WPAF01000007">
    <property type="protein sequence ID" value="KAF0134579.1"/>
    <property type="molecule type" value="Genomic_DNA"/>
</dbReference>
<reference evidence="6 7" key="1">
    <citation type="submission" date="2019-12" db="EMBL/GenBank/DDBJ databases">
        <authorList>
            <person name="Wolfe R."/>
            <person name="Danczak R."/>
            <person name="Wilkins M."/>
        </authorList>
    </citation>
    <scope>NUCLEOTIDE SEQUENCE [LARGE SCALE GENOMIC DNA]</scope>
    <source>
        <strain evidence="6">X2_MaxBin.013</strain>
    </source>
</reference>
<feature type="domain" description="Response regulatory" evidence="5">
    <location>
        <begin position="3"/>
        <end position="116"/>
    </location>
</feature>
<dbReference type="InterPro" id="IPR058031">
    <property type="entry name" value="AAA_lid_NorR"/>
</dbReference>
<dbReference type="Gene3D" id="1.10.8.60">
    <property type="match status" value="1"/>
</dbReference>
<dbReference type="SUPFAM" id="SSF52540">
    <property type="entry name" value="P-loop containing nucleoside triphosphate hydrolases"/>
    <property type="match status" value="1"/>
</dbReference>
<dbReference type="Gene3D" id="3.40.50.300">
    <property type="entry name" value="P-loop containing nucleotide triphosphate hydrolases"/>
    <property type="match status" value="1"/>
</dbReference>
<dbReference type="InterPro" id="IPR001789">
    <property type="entry name" value="Sig_transdc_resp-reg_receiver"/>
</dbReference>
<dbReference type="InterPro" id="IPR027417">
    <property type="entry name" value="P-loop_NTPase"/>
</dbReference>
<evidence type="ECO:0000313" key="7">
    <source>
        <dbReference type="Proteomes" id="UP000488506"/>
    </source>
</evidence>
<keyword evidence="2" id="KW-0067">ATP-binding</keyword>
<protein>
    <submittedName>
        <fullName evidence="6">Two-component system NtrC family nitrogen regulation response regulator NtrX</fullName>
    </submittedName>
</protein>
<dbReference type="Gene3D" id="3.40.50.2300">
    <property type="match status" value="1"/>
</dbReference>
<dbReference type="GO" id="GO:0006355">
    <property type="term" value="P:regulation of DNA-templated transcription"/>
    <property type="evidence" value="ECO:0007669"/>
    <property type="project" value="InterPro"/>
</dbReference>
<dbReference type="PANTHER" id="PTHR32071:SF57">
    <property type="entry name" value="C4-DICARBOXYLATE TRANSPORT TRANSCRIPTIONAL REGULATORY PROTEIN DCTD"/>
    <property type="match status" value="1"/>
</dbReference>
<dbReference type="PROSITE" id="PS50110">
    <property type="entry name" value="RESPONSE_REGULATORY"/>
    <property type="match status" value="1"/>
</dbReference>
<sequence>MSLVLVVDDEQSIRQSFELILSDKYKVITAASGEAAIKHTTDENPDLVFLDIRMPGMNGLETLKKIKEINPDTIVIMVTAVNEMQKANEAIKLGAFDYIVKPFDVDNILNFTANLLSRKNMLDESSRLKAESRRPAILGNSEKIEIVRSQIADAAKLKGGVIIIGPDGVEKEAVAFAIGANAAYDCRQPLPLLFGKSGGSTVADINRVFGAVDLASGGVLFIDHAELLPAWAQEQLLQYKDVRFILGIAQDLKETGFNQELQSSEKIIEIPPLKDRATDIPLIIDYYLNEANIKYYRNVKSLSNEAINLLSSYDWPGNVSQLRAVVCNMVMLSEKPIIEADQLPFDILLDEKSFYSISFEDIYSEFEKRYIHDVFKKSGQNKEITSKILGVSSKVLEAKL</sequence>
<evidence type="ECO:0000259" key="5">
    <source>
        <dbReference type="PROSITE" id="PS50110"/>
    </source>
</evidence>
<dbReference type="InterPro" id="IPR011006">
    <property type="entry name" value="CheY-like_superfamily"/>
</dbReference>
<evidence type="ECO:0000313" key="6">
    <source>
        <dbReference type="EMBL" id="KAF0134579.1"/>
    </source>
</evidence>
<feature type="modified residue" description="4-aspartylphosphate" evidence="3">
    <location>
        <position position="51"/>
    </location>
</feature>
<comment type="caution">
    <text evidence="6">The sequence shown here is derived from an EMBL/GenBank/DDBJ whole genome shotgun (WGS) entry which is preliminary data.</text>
</comment>
<accession>A0A833L1K0</accession>
<organism evidence="6 7">
    <name type="scientific">Candidatus Saganbacteria bacterium</name>
    <dbReference type="NCBI Taxonomy" id="2575572"/>
    <lineage>
        <taxon>Bacteria</taxon>
        <taxon>Bacillati</taxon>
        <taxon>Saganbacteria</taxon>
    </lineage>
</organism>
<dbReference type="InterPro" id="IPR009057">
    <property type="entry name" value="Homeodomain-like_sf"/>
</dbReference>
<dbReference type="InterPro" id="IPR002078">
    <property type="entry name" value="Sigma_54_int"/>
</dbReference>
<evidence type="ECO:0000259" key="4">
    <source>
        <dbReference type="PROSITE" id="PS50045"/>
    </source>
</evidence>
<keyword evidence="3" id="KW-0597">Phosphoprotein</keyword>
<name>A0A833L1K0_UNCSA</name>
<dbReference type="GO" id="GO:0000160">
    <property type="term" value="P:phosphorelay signal transduction system"/>
    <property type="evidence" value="ECO:0007669"/>
    <property type="project" value="InterPro"/>
</dbReference>
<dbReference type="PANTHER" id="PTHR32071">
    <property type="entry name" value="TRANSCRIPTIONAL REGULATORY PROTEIN"/>
    <property type="match status" value="1"/>
</dbReference>
<dbReference type="Proteomes" id="UP000488506">
    <property type="component" value="Unassembled WGS sequence"/>
</dbReference>
<keyword evidence="1" id="KW-0547">Nucleotide-binding</keyword>
<gene>
    <name evidence="6" type="ORF">FD145_597</name>
</gene>
<evidence type="ECO:0000256" key="1">
    <source>
        <dbReference type="ARBA" id="ARBA00022741"/>
    </source>
</evidence>
<proteinExistence type="predicted"/>
<dbReference type="PROSITE" id="PS50045">
    <property type="entry name" value="SIGMA54_INTERACT_4"/>
    <property type="match status" value="1"/>
</dbReference>
<evidence type="ECO:0000256" key="3">
    <source>
        <dbReference type="PROSITE-ProRule" id="PRU00169"/>
    </source>
</evidence>
<dbReference type="AlphaFoldDB" id="A0A833L1K0"/>
<dbReference type="Pfam" id="PF00158">
    <property type="entry name" value="Sigma54_activat"/>
    <property type="match status" value="1"/>
</dbReference>
<dbReference type="GO" id="GO:0005524">
    <property type="term" value="F:ATP binding"/>
    <property type="evidence" value="ECO:0007669"/>
    <property type="project" value="UniProtKB-KW"/>
</dbReference>
<dbReference type="Pfam" id="PF25601">
    <property type="entry name" value="AAA_lid_14"/>
    <property type="match status" value="1"/>
</dbReference>